<dbReference type="GeneTree" id="ENSGT00940000166405"/>
<keyword evidence="2" id="KW-1185">Reference proteome</keyword>
<dbReference type="InterPro" id="IPR052709">
    <property type="entry name" value="Transposase-MT_Hybrid"/>
</dbReference>
<reference evidence="1" key="2">
    <citation type="submission" date="2025-08" db="UniProtKB">
        <authorList>
            <consortium name="Ensembl"/>
        </authorList>
    </citation>
    <scope>IDENTIFICATION</scope>
</reference>
<dbReference type="AlphaFoldDB" id="A0A8C4RWB8"/>
<evidence type="ECO:0000313" key="2">
    <source>
        <dbReference type="Proteomes" id="UP000694620"/>
    </source>
</evidence>
<dbReference type="Proteomes" id="UP000694620">
    <property type="component" value="Chromosome 6"/>
</dbReference>
<reference evidence="1" key="3">
    <citation type="submission" date="2025-09" db="UniProtKB">
        <authorList>
            <consortium name="Ensembl"/>
        </authorList>
    </citation>
    <scope>IDENTIFICATION</scope>
</reference>
<dbReference type="PANTHER" id="PTHR46060:SF1">
    <property type="entry name" value="MARINER MOS1 TRANSPOSASE-LIKE PROTEIN"/>
    <property type="match status" value="1"/>
</dbReference>
<reference evidence="1" key="1">
    <citation type="submission" date="2021-06" db="EMBL/GenBank/DDBJ databases">
        <authorList>
            <consortium name="Wellcome Sanger Institute Data Sharing"/>
        </authorList>
    </citation>
    <scope>NUCLEOTIDE SEQUENCE [LARGE SCALE GENOMIC DNA]</scope>
</reference>
<evidence type="ECO:0000313" key="1">
    <source>
        <dbReference type="Ensembl" id="ENSECRP00000007666.1"/>
    </source>
</evidence>
<protein>
    <recommendedName>
        <fullName evidence="3">Mos1 transposase HTH domain-containing protein</fullName>
    </recommendedName>
</protein>
<dbReference type="Gene3D" id="1.10.10.1450">
    <property type="match status" value="1"/>
</dbReference>
<organism evidence="1 2">
    <name type="scientific">Erpetoichthys calabaricus</name>
    <name type="common">Rope fish</name>
    <name type="synonym">Calamoichthys calabaricus</name>
    <dbReference type="NCBI Taxonomy" id="27687"/>
    <lineage>
        <taxon>Eukaryota</taxon>
        <taxon>Metazoa</taxon>
        <taxon>Chordata</taxon>
        <taxon>Craniata</taxon>
        <taxon>Vertebrata</taxon>
        <taxon>Euteleostomi</taxon>
        <taxon>Actinopterygii</taxon>
        <taxon>Polypteriformes</taxon>
        <taxon>Polypteridae</taxon>
        <taxon>Erpetoichthys</taxon>
    </lineage>
</organism>
<sequence>MRFLLSKEYTPTRHLRVIEQRVNLKFLVKLHKTSTECFQMLTTAYGNKCLSRVRVFEWHKRFSERRENLEDFNMKKVCAKMVPRVLTPEQKERCKECCVDILQQLDADPNLFHKGITCNETWIFKLDVWDLPQSFYSPGQTKTNFLHQPGSTLFLPTM</sequence>
<evidence type="ECO:0008006" key="3">
    <source>
        <dbReference type="Google" id="ProtNLM"/>
    </source>
</evidence>
<proteinExistence type="predicted"/>
<dbReference type="Ensembl" id="ENSECRT00000007788.1">
    <property type="protein sequence ID" value="ENSECRP00000007666.1"/>
    <property type="gene ID" value="ENSECRG00000005109.1"/>
</dbReference>
<name>A0A8C4RWB8_ERPCA</name>
<dbReference type="PANTHER" id="PTHR46060">
    <property type="entry name" value="MARINER MOS1 TRANSPOSASE-LIKE PROTEIN"/>
    <property type="match status" value="1"/>
</dbReference>
<accession>A0A8C4RWB8</accession>